<dbReference type="FunFam" id="3.40.50.920:FF:000003">
    <property type="entry name" value="Transketolase"/>
    <property type="match status" value="1"/>
</dbReference>
<dbReference type="PANTHER" id="PTHR43522">
    <property type="entry name" value="TRANSKETOLASE"/>
    <property type="match status" value="1"/>
</dbReference>
<evidence type="ECO:0000256" key="5">
    <source>
        <dbReference type="ARBA" id="ARBA00022679"/>
    </source>
</evidence>
<feature type="binding site" evidence="11">
    <location>
        <position position="485"/>
    </location>
    <ligand>
        <name>substrate</name>
    </ligand>
</feature>
<keyword evidence="8 12" id="KW-0786">Thiamine pyrophosphate</keyword>
<dbReference type="PROSITE" id="PS00801">
    <property type="entry name" value="TRANSKETOLASE_1"/>
    <property type="match status" value="1"/>
</dbReference>
<dbReference type="InterPro" id="IPR005478">
    <property type="entry name" value="Transketolase_bac-like"/>
</dbReference>
<evidence type="ECO:0000256" key="10">
    <source>
        <dbReference type="PIRSR" id="PIRSR605478-1"/>
    </source>
</evidence>
<evidence type="ECO:0000256" key="9">
    <source>
        <dbReference type="ARBA" id="ARBA00049473"/>
    </source>
</evidence>
<organism evidence="17 18">
    <name type="scientific">Salpingoeca rosetta (strain ATCC 50818 / BSB-021)</name>
    <dbReference type="NCBI Taxonomy" id="946362"/>
    <lineage>
        <taxon>Eukaryota</taxon>
        <taxon>Choanoflagellata</taxon>
        <taxon>Craspedida</taxon>
        <taxon>Salpingoecidae</taxon>
        <taxon>Salpingoeca</taxon>
    </lineage>
</organism>
<reference evidence="17" key="1">
    <citation type="submission" date="2009-08" db="EMBL/GenBank/DDBJ databases">
        <title>Annotation of Salpingoeca rosetta.</title>
        <authorList>
            <consortium name="The Broad Institute Genome Sequencing Platform"/>
            <person name="Russ C."/>
            <person name="Cuomo C."/>
            <person name="Burger G."/>
            <person name="Gray M.W."/>
            <person name="Holland P.W.H."/>
            <person name="King N."/>
            <person name="Lang F.B.F."/>
            <person name="Roger A.J."/>
            <person name="Ruiz-Trillo I."/>
            <person name="Young S.K."/>
            <person name="Zeng Q."/>
            <person name="Gargeya S."/>
            <person name="Alvarado L."/>
            <person name="Berlin A."/>
            <person name="Chapman S.B."/>
            <person name="Chen Z."/>
            <person name="Freedman E."/>
            <person name="Gellesch M."/>
            <person name="Goldberg J."/>
            <person name="Griggs A."/>
            <person name="Gujja S."/>
            <person name="Heilman E."/>
            <person name="Heiman D."/>
            <person name="Howarth C."/>
            <person name="Mehta T."/>
            <person name="Neiman D."/>
            <person name="Pearson M."/>
            <person name="Roberts A."/>
            <person name="Saif S."/>
            <person name="Shea T."/>
            <person name="Shenoy N."/>
            <person name="Sisk P."/>
            <person name="Stolte C."/>
            <person name="Sykes S."/>
            <person name="White J."/>
            <person name="Yandava C."/>
            <person name="Haas B."/>
            <person name="Nusbaum C."/>
            <person name="Birren B."/>
        </authorList>
    </citation>
    <scope>NUCLEOTIDE SEQUENCE</scope>
    <source>
        <strain evidence="17">ATCC 50818</strain>
    </source>
</reference>
<dbReference type="OMA" id="VYCLCGD"/>
<dbReference type="GO" id="GO:0005829">
    <property type="term" value="C:cytosol"/>
    <property type="evidence" value="ECO:0007669"/>
    <property type="project" value="TreeGrafter"/>
</dbReference>
<dbReference type="InterPro" id="IPR005474">
    <property type="entry name" value="Transketolase_N"/>
</dbReference>
<evidence type="ECO:0000256" key="14">
    <source>
        <dbReference type="PIRSR" id="PIRSR605478-5"/>
    </source>
</evidence>
<keyword evidence="7 13" id="KW-0460">Magnesium</keyword>
<evidence type="ECO:0000313" key="18">
    <source>
        <dbReference type="Proteomes" id="UP000007799"/>
    </source>
</evidence>
<dbReference type="InterPro" id="IPR049557">
    <property type="entry name" value="Transketolase_CS"/>
</dbReference>
<dbReference type="RefSeq" id="XP_004996939.1">
    <property type="nucleotide sequence ID" value="XM_004996882.1"/>
</dbReference>
<keyword evidence="5 15" id="KW-0808">Transferase</keyword>
<comment type="cofactor">
    <cofactor evidence="1">
        <name>Co(2+)</name>
        <dbReference type="ChEBI" id="CHEBI:48828"/>
    </cofactor>
</comment>
<evidence type="ECO:0000256" key="8">
    <source>
        <dbReference type="ARBA" id="ARBA00023052"/>
    </source>
</evidence>
<gene>
    <name evidence="17" type="ORF">PTSG_02446</name>
</gene>
<keyword evidence="15" id="KW-0106">Calcium</keyword>
<comment type="cofactor">
    <cofactor evidence="15">
        <name>Mg(2+)</name>
        <dbReference type="ChEBI" id="CHEBI:18420"/>
    </cofactor>
    <cofactor evidence="15">
        <name>Ca(2+)</name>
        <dbReference type="ChEBI" id="CHEBI:29108"/>
    </cofactor>
    <cofactor evidence="15">
        <name>Mn(2+)</name>
        <dbReference type="ChEBI" id="CHEBI:29035"/>
    </cofactor>
    <cofactor evidence="15">
        <name>Co(2+)</name>
        <dbReference type="ChEBI" id="CHEBI:48828"/>
    </cofactor>
    <text evidence="15">Binds 1 Mg(2+) ion per subunit. Can also utilize other divalent metal cations, such as Ca(2+), Mn(2+) and Co(2+).</text>
</comment>
<dbReference type="SUPFAM" id="SSF52922">
    <property type="entry name" value="TK C-terminal domain-like"/>
    <property type="match status" value="1"/>
</dbReference>
<feature type="binding site" evidence="12">
    <location>
        <position position="449"/>
    </location>
    <ligand>
        <name>thiamine diphosphate</name>
        <dbReference type="ChEBI" id="CHEBI:58937"/>
    </ligand>
</feature>
<dbReference type="OrthoDB" id="10267175at2759"/>
<feature type="binding site" evidence="12">
    <location>
        <position position="273"/>
    </location>
    <ligand>
        <name>thiamine diphosphate</name>
        <dbReference type="ChEBI" id="CHEBI:58937"/>
    </ligand>
</feature>
<comment type="function">
    <text evidence="15">Catalyzes the transfer of a two-carbon ketol group from a ketose donor to an aldose acceptor, via a covalent intermediate with the cofactor thiamine pyrophosphate.</text>
</comment>
<dbReference type="CDD" id="cd02012">
    <property type="entry name" value="TPP_TK"/>
    <property type="match status" value="1"/>
</dbReference>
<dbReference type="InterPro" id="IPR033247">
    <property type="entry name" value="Transketolase_fam"/>
</dbReference>
<evidence type="ECO:0000256" key="13">
    <source>
        <dbReference type="PIRSR" id="PIRSR605478-4"/>
    </source>
</evidence>
<dbReference type="GO" id="GO:0004802">
    <property type="term" value="F:transketolase activity"/>
    <property type="evidence" value="ECO:0007669"/>
    <property type="project" value="UniProtKB-EC"/>
</dbReference>
<keyword evidence="18" id="KW-1185">Reference proteome</keyword>
<dbReference type="FunCoup" id="F2U283">
    <property type="interactions" value="1163"/>
</dbReference>
<proteinExistence type="inferred from homology"/>
<evidence type="ECO:0000256" key="15">
    <source>
        <dbReference type="RuleBase" id="RU004996"/>
    </source>
</evidence>
<evidence type="ECO:0000256" key="4">
    <source>
        <dbReference type="ARBA" id="ARBA00013152"/>
    </source>
</evidence>
<feature type="binding site" evidence="11">
    <location>
        <position position="368"/>
    </location>
    <ligand>
        <name>substrate</name>
    </ligand>
</feature>
<dbReference type="InterPro" id="IPR020826">
    <property type="entry name" value="Transketolase_BS"/>
</dbReference>
<dbReference type="NCBIfam" id="TIGR00232">
    <property type="entry name" value="tktlase_bact"/>
    <property type="match status" value="1"/>
</dbReference>
<dbReference type="Gene3D" id="3.40.50.970">
    <property type="match status" value="2"/>
</dbReference>
<evidence type="ECO:0000256" key="7">
    <source>
        <dbReference type="ARBA" id="ARBA00022842"/>
    </source>
</evidence>
<evidence type="ECO:0000256" key="2">
    <source>
        <dbReference type="ARBA" id="ARBA00007131"/>
    </source>
</evidence>
<evidence type="ECO:0000256" key="11">
    <source>
        <dbReference type="PIRSR" id="PIRSR605478-2"/>
    </source>
</evidence>
<dbReference type="KEGG" id="sre:PTSG_02446"/>
<feature type="binding site" evidence="11">
    <location>
        <position position="473"/>
    </location>
    <ligand>
        <name>substrate</name>
    </ligand>
</feature>
<dbReference type="GeneID" id="16077531"/>
<feature type="binding site" evidence="11">
    <location>
        <position position="37"/>
    </location>
    <ligand>
        <name>substrate</name>
    </ligand>
</feature>
<feature type="binding site" evidence="12">
    <location>
        <begin position="125"/>
        <end position="127"/>
    </location>
    <ligand>
        <name>thiamine diphosphate</name>
        <dbReference type="ChEBI" id="CHEBI:58937"/>
    </ligand>
</feature>
<dbReference type="Pfam" id="PF22613">
    <property type="entry name" value="Transketolase_C_1"/>
    <property type="match status" value="1"/>
</dbReference>
<dbReference type="GO" id="GO:0046872">
    <property type="term" value="F:metal ion binding"/>
    <property type="evidence" value="ECO:0007669"/>
    <property type="project" value="UniProtKB-KW"/>
</dbReference>
<dbReference type="GO" id="GO:0006098">
    <property type="term" value="P:pentose-phosphate shunt"/>
    <property type="evidence" value="ECO:0007669"/>
    <property type="project" value="TreeGrafter"/>
</dbReference>
<dbReference type="SUPFAM" id="SSF52518">
    <property type="entry name" value="Thiamin diphosphate-binding fold (THDP-binding)"/>
    <property type="match status" value="2"/>
</dbReference>
<feature type="binding site" evidence="11">
    <location>
        <position position="481"/>
    </location>
    <ligand>
        <name>substrate</name>
    </ligand>
</feature>
<dbReference type="AlphaFoldDB" id="F2U283"/>
<feature type="binding site" evidence="12">
    <location>
        <position position="167"/>
    </location>
    <ligand>
        <name>thiamine diphosphate</name>
        <dbReference type="ChEBI" id="CHEBI:58937"/>
    </ligand>
</feature>
<feature type="binding site" evidence="13">
    <location>
        <position position="198"/>
    </location>
    <ligand>
        <name>Mg(2+)</name>
        <dbReference type="ChEBI" id="CHEBI:18420"/>
    </ligand>
</feature>
<dbReference type="InterPro" id="IPR055152">
    <property type="entry name" value="Transketolase-like_C_2"/>
</dbReference>
<dbReference type="PROSITE" id="PS00802">
    <property type="entry name" value="TRANSKETOLASE_2"/>
    <property type="match status" value="1"/>
</dbReference>
<comment type="catalytic activity">
    <reaction evidence="9 15">
        <text>D-sedoheptulose 7-phosphate + D-glyceraldehyde 3-phosphate = aldehydo-D-ribose 5-phosphate + D-xylulose 5-phosphate</text>
        <dbReference type="Rhea" id="RHEA:10508"/>
        <dbReference type="ChEBI" id="CHEBI:57483"/>
        <dbReference type="ChEBI" id="CHEBI:57737"/>
        <dbReference type="ChEBI" id="CHEBI:58273"/>
        <dbReference type="ChEBI" id="CHEBI:59776"/>
        <dbReference type="EC" id="2.2.1.1"/>
    </reaction>
</comment>
<dbReference type="Gene3D" id="3.40.50.920">
    <property type="match status" value="1"/>
</dbReference>
<dbReference type="InterPro" id="IPR009014">
    <property type="entry name" value="Transketo_C/PFOR_II"/>
</dbReference>
<feature type="binding site" evidence="11">
    <location>
        <position position="273"/>
    </location>
    <ligand>
        <name>substrate</name>
    </ligand>
</feature>
<dbReference type="EMBL" id="GL832959">
    <property type="protein sequence ID" value="EGD81735.1"/>
    <property type="molecule type" value="Genomic_DNA"/>
</dbReference>
<dbReference type="FunFam" id="3.40.50.970:FF:000004">
    <property type="entry name" value="Transketolase"/>
    <property type="match status" value="1"/>
</dbReference>
<dbReference type="STRING" id="946362.F2U283"/>
<evidence type="ECO:0000256" key="1">
    <source>
        <dbReference type="ARBA" id="ARBA00001941"/>
    </source>
</evidence>
<feature type="site" description="Important for catalytic activity" evidence="14">
    <location>
        <position position="37"/>
    </location>
</feature>
<comment type="subunit">
    <text evidence="3 15">Homodimer.</text>
</comment>
<name>F2U283_SALR5</name>
<evidence type="ECO:0000259" key="16">
    <source>
        <dbReference type="SMART" id="SM00861"/>
    </source>
</evidence>
<dbReference type="InParanoid" id="F2U283"/>
<dbReference type="Pfam" id="PF00456">
    <property type="entry name" value="Transketolase_N"/>
    <property type="match status" value="1"/>
</dbReference>
<dbReference type="InterPro" id="IPR029061">
    <property type="entry name" value="THDP-binding"/>
</dbReference>
<dbReference type="Proteomes" id="UP000007799">
    <property type="component" value="Unassembled WGS sequence"/>
</dbReference>
<evidence type="ECO:0000256" key="12">
    <source>
        <dbReference type="PIRSR" id="PIRSR605478-3"/>
    </source>
</evidence>
<comment type="cofactor">
    <cofactor evidence="12">
        <name>thiamine diphosphate</name>
        <dbReference type="ChEBI" id="CHEBI:58937"/>
    </cofactor>
    <text evidence="12">Binds 1 thiamine pyrophosphate per subunit. During the reaction, the substrate forms a covalent intermediate with the cofactor.</text>
</comment>
<accession>F2U283</accession>
<feature type="domain" description="Transketolase-like pyrimidine-binding" evidence="16">
    <location>
        <begin position="365"/>
        <end position="538"/>
    </location>
</feature>
<dbReference type="FunFam" id="3.40.50.970:FF:000003">
    <property type="entry name" value="Transketolase"/>
    <property type="match status" value="1"/>
</dbReference>
<feature type="binding site" evidence="13">
    <location>
        <position position="166"/>
    </location>
    <ligand>
        <name>Mg(2+)</name>
        <dbReference type="ChEBI" id="CHEBI:18420"/>
    </ligand>
</feature>
<sequence>MSDTKRAKSTDMELNKKCINTIRVLAADTVQKANSGHPGAPMGCAPMAHALWSYVMNYNPGNPKWSNRDRFVLSNGHACALQYCMLHLTGYPLTIDDLKHFRQVGSKTPGHPENHITEGIEVSTGPLGQGISNAVGLALSERHLAGTYNRPGFDIVDHFTYVICGDGCLQEGVSGEACSLAGHLKLGKLIVLYDDNQITIDGPTSLSFDEDVVKRYEAYGWHTQTVSTGDKEDVTDLLDAIKAAQAETERPSLIKVKTTIGFGSAKQGTEKVHGSPLGDDDIASVKKLFGFDPEKKFFVPEDVAAHFGKFKGVGAEKEASWTSLFAAYEQSFPDLAAQYKRAMAGELPAGWEAELPTYKPTDKSEGSRKYSSHVLKAVVPKIPELIGGSADLTPSNNTKVPGNSVDFAPQTPEGRYIRFGVREHGMAAICNGIAAHGGLIPFGATFLTFTGYCLGSIRLSALSHLRVLYIFTHDSIGLGEDGPTHQPVETLAHLRALPNLYVFRPADGNETSGAYKVALAASTTPSVFALSRQSAVHVEGTSIDGVAKGAYTVQDAPNPQIILTATGTELSLVADAAKELAKEGIHARVVSFPCWELFDAQSQEYKESVFTPGVPVLSVEAQCTQGWEKYSHAQVGMHSFGASGPGGEVMKSFGFTVENVAAKAKTVVDFFKGSAPALIRKPF</sequence>
<dbReference type="EC" id="2.2.1.1" evidence="4 15"/>
<feature type="binding site" evidence="11">
    <location>
        <position position="532"/>
    </location>
    <ligand>
        <name>substrate</name>
    </ligand>
</feature>
<dbReference type="Pfam" id="PF02779">
    <property type="entry name" value="Transket_pyr"/>
    <property type="match status" value="1"/>
</dbReference>
<dbReference type="PANTHER" id="PTHR43522:SF2">
    <property type="entry name" value="TRANSKETOLASE 1-RELATED"/>
    <property type="match status" value="1"/>
</dbReference>
<feature type="binding site" evidence="11">
    <location>
        <position position="395"/>
    </location>
    <ligand>
        <name>substrate</name>
    </ligand>
</feature>
<dbReference type="CDD" id="cd07033">
    <property type="entry name" value="TPP_PYR_DXS_TK_like"/>
    <property type="match status" value="1"/>
</dbReference>
<evidence type="ECO:0000256" key="3">
    <source>
        <dbReference type="ARBA" id="ARBA00011738"/>
    </source>
</evidence>
<evidence type="ECO:0000256" key="6">
    <source>
        <dbReference type="ARBA" id="ARBA00022723"/>
    </source>
</evidence>
<dbReference type="GO" id="GO:0005634">
    <property type="term" value="C:nucleus"/>
    <property type="evidence" value="ECO:0007669"/>
    <property type="project" value="TreeGrafter"/>
</dbReference>
<dbReference type="InterPro" id="IPR005475">
    <property type="entry name" value="Transketolase-like_Pyr-bd"/>
</dbReference>
<feature type="binding site" evidence="13">
    <location>
        <position position="196"/>
    </location>
    <ligand>
        <name>Mg(2+)</name>
        <dbReference type="ChEBI" id="CHEBI:18420"/>
    </ligand>
</feature>
<feature type="active site" description="Proton donor" evidence="10">
    <location>
        <position position="423"/>
    </location>
</feature>
<evidence type="ECO:0000313" key="17">
    <source>
        <dbReference type="EMBL" id="EGD81735.1"/>
    </source>
</evidence>
<keyword evidence="6 13" id="KW-0479">Metal-binding</keyword>
<dbReference type="SMART" id="SM00861">
    <property type="entry name" value="Transket_pyr"/>
    <property type="match status" value="1"/>
</dbReference>
<dbReference type="eggNOG" id="KOG0523">
    <property type="taxonomic scope" value="Eukaryota"/>
</dbReference>
<comment type="similarity">
    <text evidence="2 15">Belongs to the transketolase family.</text>
</comment>
<protein>
    <recommendedName>
        <fullName evidence="4 15">Transketolase</fullName>
        <ecNumber evidence="4 15">2.2.1.1</ecNumber>
    </recommendedName>
</protein>
<comment type="cofactor">
    <cofactor evidence="13">
        <name>Mg(2+)</name>
        <dbReference type="ChEBI" id="CHEBI:18420"/>
    </cofactor>
    <text evidence="13">Binds 1 Mg(2+) ion per subunit. Can also utilize other divalent metal cations, such as Ca(2+), Mn(2+) and Co(2+).</text>
</comment>
<feature type="binding site" evidence="12">
    <location>
        <position position="77"/>
    </location>
    <ligand>
        <name>thiamine diphosphate</name>
        <dbReference type="ChEBI" id="CHEBI:58937"/>
    </ligand>
</feature>
<feature type="binding site" evidence="12">
    <location>
        <position position="196"/>
    </location>
    <ligand>
        <name>thiamine diphosphate</name>
        <dbReference type="ChEBI" id="CHEBI:58937"/>
    </ligand>
</feature>
<feature type="site" description="Important for catalytic activity" evidence="14">
    <location>
        <position position="273"/>
    </location>
</feature>